<dbReference type="GO" id="GO:0005886">
    <property type="term" value="C:plasma membrane"/>
    <property type="evidence" value="ECO:0007669"/>
    <property type="project" value="UniProtKB-SubCell"/>
</dbReference>
<dbReference type="SUPFAM" id="SSF161098">
    <property type="entry name" value="MetI-like"/>
    <property type="match status" value="1"/>
</dbReference>
<comment type="caution">
    <text evidence="7">The sequence shown here is derived from an EMBL/GenBank/DDBJ whole genome shotgun (WGS) entry which is preliminary data.</text>
</comment>
<dbReference type="AlphaFoldDB" id="A0A2W2BT84"/>
<dbReference type="EMBL" id="QKVK01000001">
    <property type="protein sequence ID" value="PZF78897.1"/>
    <property type="molecule type" value="Genomic_DNA"/>
</dbReference>
<proteinExistence type="inferred from homology"/>
<keyword evidence="2 5" id="KW-0812">Transmembrane</keyword>
<evidence type="ECO:0000256" key="1">
    <source>
        <dbReference type="ARBA" id="ARBA00004651"/>
    </source>
</evidence>
<dbReference type="Proteomes" id="UP000248795">
    <property type="component" value="Unassembled WGS sequence"/>
</dbReference>
<feature type="transmembrane region" description="Helical" evidence="5">
    <location>
        <begin position="204"/>
        <end position="222"/>
    </location>
</feature>
<feature type="domain" description="ABC transmembrane type-1" evidence="6">
    <location>
        <begin position="64"/>
        <end position="274"/>
    </location>
</feature>
<dbReference type="RefSeq" id="WP_111196225.1">
    <property type="nucleotide sequence ID" value="NZ_QKVK01000001.1"/>
</dbReference>
<dbReference type="GO" id="GO:0055085">
    <property type="term" value="P:transmembrane transport"/>
    <property type="evidence" value="ECO:0007669"/>
    <property type="project" value="InterPro"/>
</dbReference>
<name>A0A2W2BT84_9HYPH</name>
<feature type="transmembrane region" description="Helical" evidence="5">
    <location>
        <begin position="94"/>
        <end position="118"/>
    </location>
</feature>
<protein>
    <submittedName>
        <fullName evidence="7">Sugar ABC transporter permease</fullName>
    </submittedName>
</protein>
<gene>
    <name evidence="7" type="ORF">DK847_03655</name>
</gene>
<feature type="transmembrane region" description="Helical" evidence="5">
    <location>
        <begin position="68"/>
        <end position="87"/>
    </location>
</feature>
<dbReference type="InterPro" id="IPR052730">
    <property type="entry name" value="Sugar_ABC_transporter"/>
</dbReference>
<dbReference type="CDD" id="cd06261">
    <property type="entry name" value="TM_PBP2"/>
    <property type="match status" value="1"/>
</dbReference>
<evidence type="ECO:0000256" key="2">
    <source>
        <dbReference type="ARBA" id="ARBA00022692"/>
    </source>
</evidence>
<feature type="transmembrane region" description="Helical" evidence="5">
    <location>
        <begin position="261"/>
        <end position="279"/>
    </location>
</feature>
<dbReference type="PROSITE" id="PS50928">
    <property type="entry name" value="ABC_TM1"/>
    <property type="match status" value="1"/>
</dbReference>
<dbReference type="InterPro" id="IPR035906">
    <property type="entry name" value="MetI-like_sf"/>
</dbReference>
<evidence type="ECO:0000259" key="6">
    <source>
        <dbReference type="PROSITE" id="PS50928"/>
    </source>
</evidence>
<sequence length="286" mass="31532">MSGRFTVFLLLLPALLVMTVSGVVPAGFIAFYSLHDTFAGNSFVWVGPQWYVSVLSSPEFWWALARSLGYSALVLLIEVPLGIYIALRLPAAGPWAAVLIVLLAIPLLAPQIVVGYLFKVMTMPRIGLLHAIFTAMGPGLDMNNKAVVWAVLLLMDAWHWTSLVVLLCYAGLRAIPQAYYQAARIDGAGRWAIFRHIELPRLRLVLLIAILLRLMDSFMIYAEAYVVTRGGPGVSTTFLSHELVQTATIQFDLGEGGAMSILYLLIVVAISWAFFSLIVPRRERPA</sequence>
<reference evidence="8" key="1">
    <citation type="submission" date="2018-06" db="EMBL/GenBank/DDBJ databases">
        <title>Aestuariibacter litoralis strain KCTC 52945T.</title>
        <authorList>
            <person name="Li X."/>
            <person name="Salam N."/>
            <person name="Li J.-L."/>
            <person name="Chen Y.-M."/>
            <person name="Yang Z.-W."/>
            <person name="Zhang L.-Y."/>
            <person name="Han M.-X."/>
            <person name="Xiao M."/>
            <person name="Li W.-J."/>
        </authorList>
    </citation>
    <scope>NUCLEOTIDE SEQUENCE [LARGE SCALE GENOMIC DNA]</scope>
    <source>
        <strain evidence="8">KCTC 52945</strain>
    </source>
</reference>
<organism evidence="7 8">
    <name type="scientific">Aestuariivirga litoralis</name>
    <dbReference type="NCBI Taxonomy" id="2650924"/>
    <lineage>
        <taxon>Bacteria</taxon>
        <taxon>Pseudomonadati</taxon>
        <taxon>Pseudomonadota</taxon>
        <taxon>Alphaproteobacteria</taxon>
        <taxon>Hyphomicrobiales</taxon>
        <taxon>Aestuariivirgaceae</taxon>
        <taxon>Aestuariivirga</taxon>
    </lineage>
</organism>
<dbReference type="InterPro" id="IPR000515">
    <property type="entry name" value="MetI-like"/>
</dbReference>
<dbReference type="Pfam" id="PF00528">
    <property type="entry name" value="BPD_transp_1"/>
    <property type="match status" value="1"/>
</dbReference>
<accession>A0A2W2BT84</accession>
<dbReference type="PANTHER" id="PTHR43759">
    <property type="entry name" value="TREHALOSE TRANSPORT SYSTEM PERMEASE PROTEIN SUGA"/>
    <property type="match status" value="1"/>
</dbReference>
<evidence type="ECO:0000256" key="3">
    <source>
        <dbReference type="ARBA" id="ARBA00022989"/>
    </source>
</evidence>
<evidence type="ECO:0000256" key="4">
    <source>
        <dbReference type="ARBA" id="ARBA00023136"/>
    </source>
</evidence>
<keyword evidence="3 5" id="KW-1133">Transmembrane helix</keyword>
<keyword evidence="8" id="KW-1185">Reference proteome</keyword>
<evidence type="ECO:0000313" key="7">
    <source>
        <dbReference type="EMBL" id="PZF78897.1"/>
    </source>
</evidence>
<evidence type="ECO:0000256" key="5">
    <source>
        <dbReference type="RuleBase" id="RU363032"/>
    </source>
</evidence>
<evidence type="ECO:0000313" key="8">
    <source>
        <dbReference type="Proteomes" id="UP000248795"/>
    </source>
</evidence>
<keyword evidence="4 5" id="KW-0472">Membrane</keyword>
<comment type="similarity">
    <text evidence="5">Belongs to the binding-protein-dependent transport system permease family.</text>
</comment>
<dbReference type="Gene3D" id="1.10.3720.10">
    <property type="entry name" value="MetI-like"/>
    <property type="match status" value="1"/>
</dbReference>
<dbReference type="PANTHER" id="PTHR43759:SF1">
    <property type="entry name" value="GLUCOSE IMPORT SYSTEM PERMEASE PROTEIN GLCT"/>
    <property type="match status" value="1"/>
</dbReference>
<feature type="transmembrane region" description="Helical" evidence="5">
    <location>
        <begin position="146"/>
        <end position="172"/>
    </location>
</feature>
<keyword evidence="5" id="KW-0813">Transport</keyword>
<comment type="subcellular location">
    <subcellularLocation>
        <location evidence="1 5">Cell membrane</location>
        <topology evidence="1 5">Multi-pass membrane protein</topology>
    </subcellularLocation>
</comment>